<accession>K0KMQ5</accession>
<dbReference type="Gene3D" id="3.80.10.10">
    <property type="entry name" value="Ribonuclease Inhibitor"/>
    <property type="match status" value="2"/>
</dbReference>
<evidence type="ECO:0000256" key="1">
    <source>
        <dbReference type="SAM" id="MobiDB-lite"/>
    </source>
</evidence>
<feature type="region of interest" description="Disordered" evidence="1">
    <location>
        <begin position="1"/>
        <end position="297"/>
    </location>
</feature>
<feature type="compositionally biased region" description="Low complexity" evidence="1">
    <location>
        <begin position="26"/>
        <end position="44"/>
    </location>
</feature>
<dbReference type="AlphaFoldDB" id="K0KMQ5"/>
<protein>
    <submittedName>
        <fullName evidence="2">GLC7-interacting protein 3</fullName>
    </submittedName>
</protein>
<sequence length="1224" mass="137056">MTSIHEDASSLNVDWFYRGKKKSTKKSNGNGISNNGQNGQNGSSIKDKISLNTAVNGSNGSLIPSPTISNDSAIQKPTSSSSTNSNSNSNSTPHIGNQGDVNNTINHHEHHRSILSNEIKNRPRSASDSSKLKPPSSSSSNLSNGAPLSSSSSKRSISSSLKRSNSLNEHNHHQQTTPQTQPQAPTKPKKSIFSAFSKLKSSKSNVQSQPQSTPVQVQQISRPKSPEPISIPSTPKSMPTTPKSLPSSIDSISPNSAFLLNSIHRSPKQSQQQQQQQSQNQERIILNKNPNRSSLPISNLSNIKLRRVTFALDKLPDDPPQQIPSRRPKRGNVIVVEDLIAGPSKLNVGITNESQTLEHGKKYDEKELKLVMESQRRALEESDKHAQEAHFAAKRIAHEVKNFKLLKKNEKATIEDEIEEEIETDANNVEIDKPIHLHEHHYEEDPKDHQLTNIPLELIYTRCCHLREILPIPATLKQLKNKHSPLSVLKMLNPKPTLIDVYSFSDFIAIVPIKTLILDNVTMNSEMLKILLSSLINSTTIEKISLKNVPLDIIAWKFLCKFLSRNKSLLKLDISQMKIKSELPISQHRSQMDWSLFIDTLYYRGGLQELILNGCKIPHLEFMQLIDQGISLQTKRLGLVSMELNYEQIKKISNLITDPNSKIEGIDLGFNDLSIDGKLKPLIKKLANCENSNLESLSFNSTMLDNVEDVALLIRSVSKLPNLRFLDLSNLKNIFPGIMPYLNKYLPRFPALQRLHLDSNELSSQSFGILSGIIPKCSHLIHLSIMNQSSISYAAAATIYSAIKSSKTIVNLDVDFDLIDDKISSRIAVCLMRNMQRTMHGDDDHHLDSHDDILFDGSLIAETASKLLEKFQTNEIENDEFSKKFLKKKFLNKINESRLNINKTIDELLTKQEQKLLSLQEKEDLLRFYFLDNSLLKILEIFQNLNDDGSTTTSQPTSSISNSANISTNQGSNNLINSAIVTGQDVQPHQMVTELNEGKETPIDVATGKPILLRSVSQTSIQAKKQEEEEGEFHRWGFFVQQQRQLYPNDQPIQSSNLLRPEPQHVKPQLQSQPEDQPQTQPQTQPQSQTEGQPESHPQGQPQGQQCTVNKQDLSSWAKLPSGEELRDAVIKAKGINSITDLIDNVNDHRFNLEKIYPTIKESLKESKDLNSINNSSNVTSGYSSSIGGTIDSDLESQDGIQSVEVDEVYDKLLNSLQRVRSNK</sequence>
<feature type="compositionally biased region" description="Polar residues" evidence="1">
    <location>
        <begin position="50"/>
        <end position="77"/>
    </location>
</feature>
<feature type="region of interest" description="Disordered" evidence="1">
    <location>
        <begin position="1051"/>
        <end position="1113"/>
    </location>
</feature>
<feature type="compositionally biased region" description="Polar residues" evidence="1">
    <location>
        <begin position="249"/>
        <end position="259"/>
    </location>
</feature>
<feature type="compositionally biased region" description="Low complexity" evidence="1">
    <location>
        <begin position="78"/>
        <end position="92"/>
    </location>
</feature>
<feature type="compositionally biased region" description="Polar residues" evidence="1">
    <location>
        <begin position="1098"/>
        <end position="1113"/>
    </location>
</feature>
<dbReference type="eggNOG" id="ENOG502QYHN">
    <property type="taxonomic scope" value="Eukaryota"/>
</dbReference>
<feature type="compositionally biased region" description="Polar residues" evidence="1">
    <location>
        <begin position="93"/>
        <end position="105"/>
    </location>
</feature>
<evidence type="ECO:0000313" key="3">
    <source>
        <dbReference type="Proteomes" id="UP000009328"/>
    </source>
</evidence>
<evidence type="ECO:0000313" key="2">
    <source>
        <dbReference type="EMBL" id="CCH44236.1"/>
    </source>
</evidence>
<proteinExistence type="predicted"/>
<name>K0KMQ5_WICCF</name>
<feature type="compositionally biased region" description="Low complexity" evidence="1">
    <location>
        <begin position="1068"/>
        <end position="1096"/>
    </location>
</feature>
<feature type="compositionally biased region" description="Low complexity" evidence="1">
    <location>
        <begin position="269"/>
        <end position="281"/>
    </location>
</feature>
<organism evidence="2 3">
    <name type="scientific">Wickerhamomyces ciferrii (strain ATCC 14091 / BCRC 22168 / CBS 111 / JCM 3599 / NBRC 0793 / NRRL Y-1031 F-60-10)</name>
    <name type="common">Yeast</name>
    <name type="synonym">Pichia ciferrii</name>
    <dbReference type="NCBI Taxonomy" id="1206466"/>
    <lineage>
        <taxon>Eukaryota</taxon>
        <taxon>Fungi</taxon>
        <taxon>Dikarya</taxon>
        <taxon>Ascomycota</taxon>
        <taxon>Saccharomycotina</taxon>
        <taxon>Saccharomycetes</taxon>
        <taxon>Phaffomycetales</taxon>
        <taxon>Wickerhamomycetaceae</taxon>
        <taxon>Wickerhamomyces</taxon>
    </lineage>
</organism>
<dbReference type="InterPro" id="IPR032675">
    <property type="entry name" value="LRR_dom_sf"/>
</dbReference>
<dbReference type="InParanoid" id="K0KMQ5"/>
<dbReference type="SUPFAM" id="SSF52047">
    <property type="entry name" value="RNI-like"/>
    <property type="match status" value="1"/>
</dbReference>
<gene>
    <name evidence="2" type="ORF">BN7_3797</name>
</gene>
<dbReference type="HOGENOM" id="CLU_007231_0_0_1"/>
<comment type="caution">
    <text evidence="2">The sequence shown here is derived from an EMBL/GenBank/DDBJ whole genome shotgun (WGS) entry which is preliminary data.</text>
</comment>
<feature type="compositionally biased region" description="Polar residues" evidence="1">
    <location>
        <begin position="288"/>
        <end position="297"/>
    </location>
</feature>
<reference evidence="2 3" key="1">
    <citation type="journal article" date="2012" name="Eukaryot. Cell">
        <title>Draft genome sequence of Wickerhamomyces ciferrii NRRL Y-1031 F-60-10.</title>
        <authorList>
            <person name="Schneider J."/>
            <person name="Andrea H."/>
            <person name="Blom J."/>
            <person name="Jaenicke S."/>
            <person name="Ruckert C."/>
            <person name="Schorsch C."/>
            <person name="Szczepanowski R."/>
            <person name="Farwick M."/>
            <person name="Goesmann A."/>
            <person name="Puhler A."/>
            <person name="Schaffer S."/>
            <person name="Tauch A."/>
            <person name="Kohler T."/>
            <person name="Brinkrolf K."/>
        </authorList>
    </citation>
    <scope>NUCLEOTIDE SEQUENCE [LARGE SCALE GENOMIC DNA]</scope>
    <source>
        <strain evidence="3">ATCC 14091 / BCRC 22168 / CBS 111 / JCM 3599 / NBRC 0793 / NRRL Y-1031 F-60-10</strain>
    </source>
</reference>
<feature type="compositionally biased region" description="Low complexity" evidence="1">
    <location>
        <begin position="126"/>
        <end position="219"/>
    </location>
</feature>
<feature type="compositionally biased region" description="Low complexity" evidence="1">
    <location>
        <begin position="228"/>
        <end position="248"/>
    </location>
</feature>
<dbReference type="EMBL" id="CAIF01000116">
    <property type="protein sequence ID" value="CCH44236.1"/>
    <property type="molecule type" value="Genomic_DNA"/>
</dbReference>
<dbReference type="FunCoup" id="K0KMQ5">
    <property type="interactions" value="309"/>
</dbReference>
<keyword evidence="3" id="KW-1185">Reference proteome</keyword>
<dbReference type="Proteomes" id="UP000009328">
    <property type="component" value="Unassembled WGS sequence"/>
</dbReference>